<gene>
    <name evidence="1" type="ORF">CLSA_c09750</name>
</gene>
<sequence length="43" mass="4861">MAVVIGVMTFQLMSADKYDLIGYRWTTPLLAQPKSTKADELEK</sequence>
<dbReference type="GeneID" id="79984063"/>
<dbReference type="Proteomes" id="UP000017118">
    <property type="component" value="Chromosome"/>
</dbReference>
<dbReference type="HOGENOM" id="CLU_3231888_0_0_9"/>
<dbReference type="KEGG" id="csb:CLSA_c09750"/>
<accession>U5MQP6</accession>
<dbReference type="AlphaFoldDB" id="U5MQP6"/>
<dbReference type="PATRIC" id="fig|1345695.3.peg.921"/>
<name>U5MQP6_CLOSA</name>
<dbReference type="EMBL" id="CP006721">
    <property type="protein sequence ID" value="AGX41986.1"/>
    <property type="molecule type" value="Genomic_DNA"/>
</dbReference>
<evidence type="ECO:0000313" key="2">
    <source>
        <dbReference type="Proteomes" id="UP000017118"/>
    </source>
</evidence>
<protein>
    <submittedName>
        <fullName evidence="1">Uncharacterized protein</fullName>
    </submittedName>
</protein>
<evidence type="ECO:0000313" key="1">
    <source>
        <dbReference type="EMBL" id="AGX41986.1"/>
    </source>
</evidence>
<dbReference type="RefSeq" id="WP_022744270.1">
    <property type="nucleotide sequence ID" value="NC_022571.1"/>
</dbReference>
<keyword evidence="2" id="KW-1185">Reference proteome</keyword>
<proteinExistence type="predicted"/>
<reference evidence="1 2" key="1">
    <citation type="journal article" date="2013" name="Genome Announc.">
        <title>Complete Genome Sequence of the Solvent Producer Clostridium saccharobutylicum NCP262 (DSM 13864).</title>
        <authorList>
            <person name="Poehlein A."/>
            <person name="Hartwich K."/>
            <person name="Krabben P."/>
            <person name="Ehrenreich A."/>
            <person name="Liebl W."/>
            <person name="Durre P."/>
            <person name="Gottschalk G."/>
            <person name="Daniel R."/>
        </authorList>
    </citation>
    <scope>NUCLEOTIDE SEQUENCE [LARGE SCALE GENOMIC DNA]</scope>
    <source>
        <strain evidence="1">DSM 13864</strain>
    </source>
</reference>
<organism evidence="1 2">
    <name type="scientific">Clostridium saccharobutylicum DSM 13864</name>
    <dbReference type="NCBI Taxonomy" id="1345695"/>
    <lineage>
        <taxon>Bacteria</taxon>
        <taxon>Bacillati</taxon>
        <taxon>Bacillota</taxon>
        <taxon>Clostridia</taxon>
        <taxon>Eubacteriales</taxon>
        <taxon>Clostridiaceae</taxon>
        <taxon>Clostridium</taxon>
    </lineage>
</organism>